<dbReference type="InterPro" id="IPR023214">
    <property type="entry name" value="HAD_sf"/>
</dbReference>
<sequence length="289" mass="31683">GEIPFSPVYKFSASLHKSFKKSRPGRGKQNILYILGAPELILKKSQYIEVNGKMQKLSQEKLTELNLKLQKLTAKGLRLVAAAYKETNDQELITKSKAQEQQSILSNLVFVGFISLADPLRKEAKDAIKLCRQASIKPIIITGDHKLTAKAVAQQLGIAVEEKNIIQGDELAKLTKSELKNRVKDIEIYARVEPAQKLKIVEALQEKGQVVAMTGDGINDAPALKKADVGVALGSGTQVAKEVSDLVLLNDNFNIIVAAIEQGRAILDNIRKVITYLLSDSFTEVILIG</sequence>
<proteinExistence type="predicted"/>
<evidence type="ECO:0008006" key="7">
    <source>
        <dbReference type="Google" id="ProtNLM"/>
    </source>
</evidence>
<dbReference type="GO" id="GO:0005524">
    <property type="term" value="F:ATP binding"/>
    <property type="evidence" value="ECO:0007669"/>
    <property type="project" value="InterPro"/>
</dbReference>
<name>X1E4F7_9ZZZZ</name>
<keyword evidence="5" id="KW-0472">Membrane</keyword>
<dbReference type="GO" id="GO:0019829">
    <property type="term" value="F:ATPase-coupled monoatomic cation transmembrane transporter activity"/>
    <property type="evidence" value="ECO:0007669"/>
    <property type="project" value="TreeGrafter"/>
</dbReference>
<evidence type="ECO:0000256" key="3">
    <source>
        <dbReference type="ARBA" id="ARBA00022692"/>
    </source>
</evidence>
<dbReference type="Gene3D" id="3.40.50.1000">
    <property type="entry name" value="HAD superfamily/HAD-like"/>
    <property type="match status" value="1"/>
</dbReference>
<evidence type="ECO:0000256" key="5">
    <source>
        <dbReference type="ARBA" id="ARBA00023136"/>
    </source>
</evidence>
<dbReference type="AlphaFoldDB" id="X1E4F7"/>
<evidence type="ECO:0000256" key="1">
    <source>
        <dbReference type="ARBA" id="ARBA00004651"/>
    </source>
</evidence>
<dbReference type="GO" id="GO:0016887">
    <property type="term" value="F:ATP hydrolysis activity"/>
    <property type="evidence" value="ECO:0007669"/>
    <property type="project" value="InterPro"/>
</dbReference>
<keyword evidence="3" id="KW-0812">Transmembrane</keyword>
<dbReference type="SUPFAM" id="SSF56784">
    <property type="entry name" value="HAD-like"/>
    <property type="match status" value="1"/>
</dbReference>
<dbReference type="InterPro" id="IPR001757">
    <property type="entry name" value="P_typ_ATPase"/>
</dbReference>
<dbReference type="NCBIfam" id="TIGR01494">
    <property type="entry name" value="ATPase_P-type"/>
    <property type="match status" value="1"/>
</dbReference>
<reference evidence="6" key="1">
    <citation type="journal article" date="2014" name="Front. Microbiol.">
        <title>High frequency of phylogenetically diverse reductive dehalogenase-homologous genes in deep subseafloor sedimentary metagenomes.</title>
        <authorList>
            <person name="Kawai M."/>
            <person name="Futagami T."/>
            <person name="Toyoda A."/>
            <person name="Takaki Y."/>
            <person name="Nishi S."/>
            <person name="Hori S."/>
            <person name="Arai W."/>
            <person name="Tsubouchi T."/>
            <person name="Morono Y."/>
            <person name="Uchiyama I."/>
            <person name="Ito T."/>
            <person name="Fujiyama A."/>
            <person name="Inagaki F."/>
            <person name="Takami H."/>
        </authorList>
    </citation>
    <scope>NUCLEOTIDE SEQUENCE</scope>
    <source>
        <strain evidence="6">Expedition CK06-06</strain>
    </source>
</reference>
<comment type="subcellular location">
    <subcellularLocation>
        <location evidence="1">Cell membrane</location>
        <topology evidence="1">Multi-pass membrane protein</topology>
    </subcellularLocation>
</comment>
<dbReference type="InterPro" id="IPR036412">
    <property type="entry name" value="HAD-like_sf"/>
</dbReference>
<dbReference type="Pfam" id="PF13246">
    <property type="entry name" value="Cation_ATPase"/>
    <property type="match status" value="1"/>
</dbReference>
<dbReference type="InterPro" id="IPR023299">
    <property type="entry name" value="ATPase_P-typ_cyto_dom_N"/>
</dbReference>
<evidence type="ECO:0000313" key="6">
    <source>
        <dbReference type="EMBL" id="GAH03528.1"/>
    </source>
</evidence>
<dbReference type="EMBL" id="BART01021729">
    <property type="protein sequence ID" value="GAH03528.1"/>
    <property type="molecule type" value="Genomic_DNA"/>
</dbReference>
<organism evidence="6">
    <name type="scientific">marine sediment metagenome</name>
    <dbReference type="NCBI Taxonomy" id="412755"/>
    <lineage>
        <taxon>unclassified sequences</taxon>
        <taxon>metagenomes</taxon>
        <taxon>ecological metagenomes</taxon>
    </lineage>
</organism>
<dbReference type="Gene3D" id="1.20.1110.10">
    <property type="entry name" value="Calcium-transporting ATPase, transmembrane domain"/>
    <property type="match status" value="1"/>
</dbReference>
<comment type="caution">
    <text evidence="6">The sequence shown here is derived from an EMBL/GenBank/DDBJ whole genome shotgun (WGS) entry which is preliminary data.</text>
</comment>
<gene>
    <name evidence="6" type="ORF">S01H4_39984</name>
</gene>
<feature type="non-terminal residue" evidence="6">
    <location>
        <position position="1"/>
    </location>
</feature>
<dbReference type="GO" id="GO:1902600">
    <property type="term" value="P:proton transmembrane transport"/>
    <property type="evidence" value="ECO:0007669"/>
    <property type="project" value="TreeGrafter"/>
</dbReference>
<keyword evidence="2" id="KW-1003">Cell membrane</keyword>
<dbReference type="GO" id="GO:0005886">
    <property type="term" value="C:plasma membrane"/>
    <property type="evidence" value="ECO:0007669"/>
    <property type="project" value="UniProtKB-SubCell"/>
</dbReference>
<dbReference type="PRINTS" id="PR00120">
    <property type="entry name" value="HATPASE"/>
</dbReference>
<feature type="non-terminal residue" evidence="6">
    <location>
        <position position="289"/>
    </location>
</feature>
<dbReference type="PRINTS" id="PR00119">
    <property type="entry name" value="CATATPASE"/>
</dbReference>
<keyword evidence="4" id="KW-1133">Transmembrane helix</keyword>
<evidence type="ECO:0000256" key="2">
    <source>
        <dbReference type="ARBA" id="ARBA00022475"/>
    </source>
</evidence>
<evidence type="ECO:0000256" key="4">
    <source>
        <dbReference type="ARBA" id="ARBA00022989"/>
    </source>
</evidence>
<accession>X1E4F7</accession>
<dbReference type="Gene3D" id="3.40.1110.10">
    <property type="entry name" value="Calcium-transporting ATPase, cytoplasmic domain N"/>
    <property type="match status" value="1"/>
</dbReference>
<dbReference type="PANTHER" id="PTHR43294:SF21">
    <property type="entry name" value="CATION TRANSPORTING ATPASE"/>
    <property type="match status" value="1"/>
</dbReference>
<dbReference type="InterPro" id="IPR050510">
    <property type="entry name" value="Cation_transp_ATPase_P-type"/>
</dbReference>
<dbReference type="Pfam" id="PF08282">
    <property type="entry name" value="Hydrolase_3"/>
    <property type="match status" value="1"/>
</dbReference>
<protein>
    <recommendedName>
        <fullName evidence="7">Cation-transporting P-type ATPase C-terminal domain-containing protein</fullName>
    </recommendedName>
</protein>
<dbReference type="PANTHER" id="PTHR43294">
    <property type="entry name" value="SODIUM/POTASSIUM-TRANSPORTING ATPASE SUBUNIT ALPHA"/>
    <property type="match status" value="1"/>
</dbReference>